<organism evidence="2 3">
    <name type="scientific">Methylobacterium thuringiense</name>
    <dbReference type="NCBI Taxonomy" id="1003091"/>
    <lineage>
        <taxon>Bacteria</taxon>
        <taxon>Pseudomonadati</taxon>
        <taxon>Pseudomonadota</taxon>
        <taxon>Alphaproteobacteria</taxon>
        <taxon>Hyphomicrobiales</taxon>
        <taxon>Methylobacteriaceae</taxon>
        <taxon>Methylobacterium</taxon>
    </lineage>
</organism>
<sequence length="133" mass="13633">MTPRRDVVAGVGFRHATTSEEIVALVRSGLATAGVPAGRLNALATADDRADKIAFRAAAVVLGCETIGLPPEALRSVDDRVPTRSVRIEAERGVGSLAEAAALVGAGERAMLILPRIASVGATCALALVFDSE</sequence>
<reference evidence="2" key="1">
    <citation type="journal article" date="2021" name="Front. Microbiol.">
        <title>Comprehensive Comparative Genomics and Phenotyping of Methylobacterium Species.</title>
        <authorList>
            <person name="Alessa O."/>
            <person name="Ogura Y."/>
            <person name="Fujitani Y."/>
            <person name="Takami H."/>
            <person name="Hayashi T."/>
            <person name="Sahin N."/>
            <person name="Tani A."/>
        </authorList>
    </citation>
    <scope>NUCLEOTIDE SEQUENCE</scope>
    <source>
        <strain evidence="2">DSM 23674</strain>
    </source>
</reference>
<dbReference type="SUPFAM" id="SSF159664">
    <property type="entry name" value="CobE/GbiG C-terminal domain-like"/>
    <property type="match status" value="1"/>
</dbReference>
<dbReference type="Gene3D" id="3.30.420.180">
    <property type="entry name" value="CobE/GbiG C-terminal domain"/>
    <property type="match status" value="1"/>
</dbReference>
<evidence type="ECO:0000313" key="3">
    <source>
        <dbReference type="Proteomes" id="UP001055101"/>
    </source>
</evidence>
<protein>
    <recommendedName>
        <fullName evidence="1">CobE/GbiG C-terminal domain-containing protein</fullName>
    </recommendedName>
</protein>
<name>A0ABQ4TS24_9HYPH</name>
<gene>
    <name evidence="2" type="ORF">EKPJFOCH_3231</name>
</gene>
<dbReference type="PANTHER" id="PTHR37477:SF1">
    <property type="entry name" value="COBALT-PRECORRIN-5A HYDROLASE"/>
    <property type="match status" value="1"/>
</dbReference>
<comment type="caution">
    <text evidence="2">The sequence shown here is derived from an EMBL/GenBank/DDBJ whole genome shotgun (WGS) entry which is preliminary data.</text>
</comment>
<dbReference type="Proteomes" id="UP001055101">
    <property type="component" value="Unassembled WGS sequence"/>
</dbReference>
<reference evidence="2" key="2">
    <citation type="submission" date="2021-08" db="EMBL/GenBank/DDBJ databases">
        <authorList>
            <person name="Tani A."/>
            <person name="Ola A."/>
            <person name="Ogura Y."/>
            <person name="Katsura K."/>
            <person name="Hayashi T."/>
        </authorList>
    </citation>
    <scope>NUCLEOTIDE SEQUENCE</scope>
    <source>
        <strain evidence="2">DSM 23674</strain>
    </source>
</reference>
<proteinExistence type="predicted"/>
<evidence type="ECO:0000259" key="1">
    <source>
        <dbReference type="Pfam" id="PF01890"/>
    </source>
</evidence>
<dbReference type="InterPro" id="IPR052553">
    <property type="entry name" value="CbiG_hydrolase"/>
</dbReference>
<evidence type="ECO:0000313" key="2">
    <source>
        <dbReference type="EMBL" id="GJE56723.1"/>
    </source>
</evidence>
<feature type="domain" description="CobE/GbiG C-terminal" evidence="1">
    <location>
        <begin position="7"/>
        <end position="127"/>
    </location>
</feature>
<accession>A0ABQ4TS24</accession>
<dbReference type="EMBL" id="BPRA01000015">
    <property type="protein sequence ID" value="GJE56723.1"/>
    <property type="molecule type" value="Genomic_DNA"/>
</dbReference>
<dbReference type="Pfam" id="PF01890">
    <property type="entry name" value="CbiG_C"/>
    <property type="match status" value="1"/>
</dbReference>
<dbReference type="InterPro" id="IPR036518">
    <property type="entry name" value="CobE/GbiG_C_sf"/>
</dbReference>
<keyword evidence="3" id="KW-1185">Reference proteome</keyword>
<dbReference type="PANTHER" id="PTHR37477">
    <property type="entry name" value="COBALT-PRECORRIN-5A HYDROLASE"/>
    <property type="match status" value="1"/>
</dbReference>
<dbReference type="InterPro" id="IPR002750">
    <property type="entry name" value="CobE/GbiG_C"/>
</dbReference>